<accession>A0A2S4VBD7</accession>
<comment type="subcellular location">
    <subcellularLocation>
        <location evidence="2">Nucleus</location>
    </subcellularLocation>
</comment>
<dbReference type="PANTHER" id="PTHR11081:SF65">
    <property type="entry name" value="DNA DAMAGE-INDUCIBLE PROTEIN DIN7-RELATED"/>
    <property type="match status" value="1"/>
</dbReference>
<dbReference type="SMART" id="SM00484">
    <property type="entry name" value="XPGI"/>
    <property type="match status" value="1"/>
</dbReference>
<comment type="cofactor">
    <cofactor evidence="1">
        <name>Mg(2+)</name>
        <dbReference type="ChEBI" id="CHEBI:18420"/>
    </cofactor>
</comment>
<proteinExistence type="predicted"/>
<comment type="caution">
    <text evidence="11">The sequence shown here is derived from an EMBL/GenBank/DDBJ whole genome shotgun (WGS) entry which is preliminary data.</text>
</comment>
<dbReference type="GO" id="GO:0006281">
    <property type="term" value="P:DNA repair"/>
    <property type="evidence" value="ECO:0007669"/>
    <property type="project" value="UniProtKB-KW"/>
</dbReference>
<keyword evidence="9" id="KW-0539">Nucleus</keyword>
<reference evidence="11" key="1">
    <citation type="submission" date="2017-12" db="EMBL/GenBank/DDBJ databases">
        <title>Gene loss provides genomic basis for host adaptation in cereal stripe rust fungi.</title>
        <authorList>
            <person name="Xia C."/>
        </authorList>
    </citation>
    <scope>NUCLEOTIDE SEQUENCE [LARGE SCALE GENOMIC DNA]</scope>
    <source>
        <strain evidence="11">93-210</strain>
    </source>
</reference>
<dbReference type="InterPro" id="IPR037315">
    <property type="entry name" value="EXO1_H3TH"/>
</dbReference>
<evidence type="ECO:0000256" key="7">
    <source>
        <dbReference type="ARBA" id="ARBA00022842"/>
    </source>
</evidence>
<dbReference type="EMBL" id="PKSL01000081">
    <property type="protein sequence ID" value="POW06853.1"/>
    <property type="molecule type" value="Genomic_DNA"/>
</dbReference>
<evidence type="ECO:0000256" key="5">
    <source>
        <dbReference type="ARBA" id="ARBA00022763"/>
    </source>
</evidence>
<dbReference type="InterPro" id="IPR006084">
    <property type="entry name" value="XPG/Rad2"/>
</dbReference>
<evidence type="ECO:0000259" key="10">
    <source>
        <dbReference type="SMART" id="SM00484"/>
    </source>
</evidence>
<evidence type="ECO:0000256" key="2">
    <source>
        <dbReference type="ARBA" id="ARBA00004123"/>
    </source>
</evidence>
<dbReference type="PANTHER" id="PTHR11081">
    <property type="entry name" value="FLAP ENDONUCLEASE FAMILY MEMBER"/>
    <property type="match status" value="1"/>
</dbReference>
<dbReference type="InterPro" id="IPR036279">
    <property type="entry name" value="5-3_exonuclease_C_sf"/>
</dbReference>
<keyword evidence="3" id="KW-0540">Nuclease</keyword>
<dbReference type="Proteomes" id="UP000239156">
    <property type="component" value="Unassembled WGS sequence"/>
</dbReference>
<evidence type="ECO:0000256" key="3">
    <source>
        <dbReference type="ARBA" id="ARBA00022722"/>
    </source>
</evidence>
<dbReference type="PRINTS" id="PR00853">
    <property type="entry name" value="XPGRADSUPER"/>
</dbReference>
<keyword evidence="7" id="KW-0460">Magnesium</keyword>
<keyword evidence="4" id="KW-0479">Metal-binding</keyword>
<evidence type="ECO:0000256" key="1">
    <source>
        <dbReference type="ARBA" id="ARBA00001946"/>
    </source>
</evidence>
<dbReference type="Gene3D" id="1.10.150.20">
    <property type="entry name" value="5' to 3' exonuclease, C-terminal subdomain"/>
    <property type="match status" value="1"/>
</dbReference>
<evidence type="ECO:0000256" key="4">
    <source>
        <dbReference type="ARBA" id="ARBA00022723"/>
    </source>
</evidence>
<dbReference type="Pfam" id="PF00867">
    <property type="entry name" value="XPG_I"/>
    <property type="match status" value="1"/>
</dbReference>
<dbReference type="InterPro" id="IPR006086">
    <property type="entry name" value="XPG-I_dom"/>
</dbReference>
<dbReference type="CDD" id="cd09908">
    <property type="entry name" value="H3TH_EXO1"/>
    <property type="match status" value="1"/>
</dbReference>
<keyword evidence="12" id="KW-1185">Reference proteome</keyword>
<dbReference type="GO" id="GO:0005634">
    <property type="term" value="C:nucleus"/>
    <property type="evidence" value="ECO:0007669"/>
    <property type="project" value="UniProtKB-SubCell"/>
</dbReference>
<dbReference type="VEuPathDB" id="FungiDB:PSTT_08675"/>
<keyword evidence="5" id="KW-0227">DNA damage</keyword>
<dbReference type="GO" id="GO:0035312">
    <property type="term" value="F:5'-3' DNA exonuclease activity"/>
    <property type="evidence" value="ECO:0007669"/>
    <property type="project" value="InterPro"/>
</dbReference>
<dbReference type="VEuPathDB" id="FungiDB:PSHT_08778"/>
<dbReference type="Gene3D" id="3.40.50.1010">
    <property type="entry name" value="5'-nuclease"/>
    <property type="match status" value="1"/>
</dbReference>
<dbReference type="SUPFAM" id="SSF88723">
    <property type="entry name" value="PIN domain-like"/>
    <property type="match status" value="1"/>
</dbReference>
<evidence type="ECO:0000313" key="11">
    <source>
        <dbReference type="EMBL" id="POW06853.1"/>
    </source>
</evidence>
<dbReference type="FunFam" id="1.10.150.20:FF:000011">
    <property type="entry name" value="exonuclease 1"/>
    <property type="match status" value="1"/>
</dbReference>
<name>A0A2S4VBD7_9BASI</name>
<evidence type="ECO:0000313" key="12">
    <source>
        <dbReference type="Proteomes" id="UP000239156"/>
    </source>
</evidence>
<dbReference type="AlphaFoldDB" id="A0A2S4VBD7"/>
<evidence type="ECO:0000256" key="6">
    <source>
        <dbReference type="ARBA" id="ARBA00022801"/>
    </source>
</evidence>
<dbReference type="GO" id="GO:0046872">
    <property type="term" value="F:metal ion binding"/>
    <property type="evidence" value="ECO:0007669"/>
    <property type="project" value="UniProtKB-KW"/>
</dbReference>
<dbReference type="SUPFAM" id="SSF47807">
    <property type="entry name" value="5' to 3' exonuclease, C-terminal subdomain"/>
    <property type="match status" value="1"/>
</dbReference>
<organism evidence="11 12">
    <name type="scientific">Puccinia striiformis</name>
    <dbReference type="NCBI Taxonomy" id="27350"/>
    <lineage>
        <taxon>Eukaryota</taxon>
        <taxon>Fungi</taxon>
        <taxon>Dikarya</taxon>
        <taxon>Basidiomycota</taxon>
        <taxon>Pucciniomycotina</taxon>
        <taxon>Pucciniomycetes</taxon>
        <taxon>Pucciniales</taxon>
        <taxon>Pucciniaceae</taxon>
        <taxon>Puccinia</taxon>
    </lineage>
</organism>
<dbReference type="GO" id="GO:0017108">
    <property type="term" value="F:5'-flap endonuclease activity"/>
    <property type="evidence" value="ECO:0007669"/>
    <property type="project" value="TreeGrafter"/>
</dbReference>
<dbReference type="InterPro" id="IPR029060">
    <property type="entry name" value="PIN-like_dom_sf"/>
</dbReference>
<feature type="domain" description="XPG-I" evidence="10">
    <location>
        <begin position="1"/>
        <end position="46"/>
    </location>
</feature>
<evidence type="ECO:0000256" key="8">
    <source>
        <dbReference type="ARBA" id="ARBA00023204"/>
    </source>
</evidence>
<dbReference type="GO" id="GO:0003677">
    <property type="term" value="F:DNA binding"/>
    <property type="evidence" value="ECO:0007669"/>
    <property type="project" value="InterPro"/>
</dbReference>
<gene>
    <name evidence="11" type="ORF">PSTT_08675</name>
</gene>
<sequence length="147" mass="17000">MLKMRGEVDGIITEDSDLLVYGAQNVLFKMNPSGNCIHICRKEFGLVDDKRMGLWTEQEFRQMAMVSGCDYLSSIPGLDIKKAHDFIRRHKTAEKAIKATRLDGKLCVPPKYEQSFHRAELTFKHQTSAIPRITDWMWSKMARSSRY</sequence>
<keyword evidence="6" id="KW-0378">Hydrolase</keyword>
<evidence type="ECO:0000256" key="9">
    <source>
        <dbReference type="ARBA" id="ARBA00023242"/>
    </source>
</evidence>
<protein>
    <recommendedName>
        <fullName evidence="10">XPG-I domain-containing protein</fullName>
    </recommendedName>
</protein>
<keyword evidence="8" id="KW-0234">DNA repair</keyword>